<dbReference type="GO" id="GO:0016740">
    <property type="term" value="F:transferase activity"/>
    <property type="evidence" value="ECO:0007669"/>
    <property type="project" value="UniProtKB-KW"/>
</dbReference>
<organism evidence="9 10">
    <name type="scientific">Bondarzewia mesenterica</name>
    <dbReference type="NCBI Taxonomy" id="1095465"/>
    <lineage>
        <taxon>Eukaryota</taxon>
        <taxon>Fungi</taxon>
        <taxon>Dikarya</taxon>
        <taxon>Basidiomycota</taxon>
        <taxon>Agaricomycotina</taxon>
        <taxon>Agaricomycetes</taxon>
        <taxon>Russulales</taxon>
        <taxon>Bondarzewiaceae</taxon>
        <taxon>Bondarzewia</taxon>
    </lineage>
</organism>
<protein>
    <recommendedName>
        <fullName evidence="8">Amidohydrolase-related domain-containing protein</fullName>
    </recommendedName>
</protein>
<evidence type="ECO:0000256" key="7">
    <source>
        <dbReference type="ARBA" id="ARBA00038314"/>
    </source>
</evidence>
<dbReference type="Proteomes" id="UP000310158">
    <property type="component" value="Unassembled WGS sequence"/>
</dbReference>
<evidence type="ECO:0000256" key="6">
    <source>
        <dbReference type="ARBA" id="ARBA00022801"/>
    </source>
</evidence>
<keyword evidence="5" id="KW-0479">Metal-binding</keyword>
<keyword evidence="6" id="KW-0378">Hydrolase</keyword>
<evidence type="ECO:0000256" key="4">
    <source>
        <dbReference type="ARBA" id="ARBA00022691"/>
    </source>
</evidence>
<evidence type="ECO:0000259" key="8">
    <source>
        <dbReference type="Pfam" id="PF01979"/>
    </source>
</evidence>
<evidence type="ECO:0000313" key="9">
    <source>
        <dbReference type="EMBL" id="THH05627.1"/>
    </source>
</evidence>
<dbReference type="InterPro" id="IPR029063">
    <property type="entry name" value="SAM-dependent_MTases_sf"/>
</dbReference>
<dbReference type="InterPro" id="IPR011059">
    <property type="entry name" value="Metal-dep_hydrolase_composite"/>
</dbReference>
<name>A0A4S4L381_9AGAM</name>
<dbReference type="AlphaFoldDB" id="A0A4S4L381"/>
<dbReference type="Gene3D" id="3.40.50.150">
    <property type="entry name" value="Vaccinia Virus protein VP39"/>
    <property type="match status" value="1"/>
</dbReference>
<dbReference type="InterPro" id="IPR032466">
    <property type="entry name" value="Metal_Hydrolase"/>
</dbReference>
<dbReference type="InterPro" id="IPR051654">
    <property type="entry name" value="Meroterpenoid_MTases"/>
</dbReference>
<evidence type="ECO:0000256" key="2">
    <source>
        <dbReference type="ARBA" id="ARBA00005179"/>
    </source>
</evidence>
<sequence length="486" mass="53954">MASNESTSEPPVPEHYKLPLDEKYYSLDEAERAFFKGQTGIQDDEELKKHLLAVQAAAYSVHPYPCIRRFVFARLKISRIFAYDALLKLGREREGAIFLDIGCCFGNDVRQAIADGYPSQNAVASDLKQEFWNLGHKMFRDTAESFPVHFIPGDAFDSSHLKIVPPFTTISPPNTSVPPLNTLTSLNPLLGHVSAIHASSFFHLFQEDGQLHLAKALAGLLSPQPGSMIFGDHGARPVKGLRNSAVKKYPMFCHSPESWKKLWEEDVFEKGTFKVEAKLREVERTDFAQVLPGGADQSFHFMSCHGAELYDIEDCGSIVESRDQLSFERHQIFGVSDGNSILLPGSENPKPGTIEFSKLTGKIVAVHEERRGRDAYNDVDDANWFDAVDNFILPGLVDAHVHLNEPGRTDWEGFWTGTRAAASGGVTTVVDMPLNSIPPTTTVDNLKLKRAAAKGQCWTDVAFWGGVVPGNQVRSLKLRKRIAQMN</sequence>
<dbReference type="PROSITE" id="PS00482">
    <property type="entry name" value="DIHYDROOROTASE_1"/>
    <property type="match status" value="1"/>
</dbReference>
<dbReference type="SUPFAM" id="SSF53335">
    <property type="entry name" value="S-adenosyl-L-methionine-dependent methyltransferases"/>
    <property type="match status" value="1"/>
</dbReference>
<dbReference type="SUPFAM" id="SSF51338">
    <property type="entry name" value="Composite domain of metallo-dependent hydrolases"/>
    <property type="match status" value="1"/>
</dbReference>
<dbReference type="EMBL" id="SGPL01000982">
    <property type="protein sequence ID" value="THH05627.1"/>
    <property type="molecule type" value="Genomic_DNA"/>
</dbReference>
<keyword evidence="3" id="KW-0808">Transferase</keyword>
<dbReference type="PANTHER" id="PTHR35897:SF1">
    <property type="entry name" value="METHYLTRANSFERASE AUSD"/>
    <property type="match status" value="1"/>
</dbReference>
<dbReference type="OrthoDB" id="2094832at2759"/>
<dbReference type="Gene3D" id="3.20.20.140">
    <property type="entry name" value="Metal-dependent hydrolases"/>
    <property type="match status" value="1"/>
</dbReference>
<accession>A0A4S4L381</accession>
<evidence type="ECO:0000256" key="5">
    <source>
        <dbReference type="ARBA" id="ARBA00022723"/>
    </source>
</evidence>
<comment type="cofactor">
    <cofactor evidence="1">
        <name>Zn(2+)</name>
        <dbReference type="ChEBI" id="CHEBI:29105"/>
    </cofactor>
</comment>
<dbReference type="InterPro" id="IPR006680">
    <property type="entry name" value="Amidohydro-rel"/>
</dbReference>
<evidence type="ECO:0000256" key="3">
    <source>
        <dbReference type="ARBA" id="ARBA00022679"/>
    </source>
</evidence>
<feature type="domain" description="Amidohydrolase-related" evidence="8">
    <location>
        <begin position="391"/>
        <end position="481"/>
    </location>
</feature>
<comment type="caution">
    <text evidence="9">The sequence shown here is derived from an EMBL/GenBank/DDBJ whole genome shotgun (WGS) entry which is preliminary data.</text>
</comment>
<gene>
    <name evidence="9" type="ORF">EW146_g9853</name>
</gene>
<reference evidence="9 10" key="1">
    <citation type="submission" date="2019-02" db="EMBL/GenBank/DDBJ databases">
        <title>Genome sequencing of the rare red list fungi Bondarzewia mesenterica.</title>
        <authorList>
            <person name="Buettner E."/>
            <person name="Kellner H."/>
        </authorList>
    </citation>
    <scope>NUCLEOTIDE SEQUENCE [LARGE SCALE GENOMIC DNA]</scope>
    <source>
        <strain evidence="9 10">DSM 108281</strain>
    </source>
</reference>
<comment type="similarity">
    <text evidence="7">Belongs to the class I-like SAM-binding methyltransferase superfamily.</text>
</comment>
<dbReference type="PANTHER" id="PTHR35897">
    <property type="entry name" value="METHYLTRANSFERASE AUSD"/>
    <property type="match status" value="1"/>
</dbReference>
<dbReference type="SUPFAM" id="SSF51556">
    <property type="entry name" value="Metallo-dependent hydrolases"/>
    <property type="match status" value="1"/>
</dbReference>
<proteinExistence type="inferred from homology"/>
<evidence type="ECO:0000313" key="10">
    <source>
        <dbReference type="Proteomes" id="UP000310158"/>
    </source>
</evidence>
<keyword evidence="10" id="KW-1185">Reference proteome</keyword>
<keyword evidence="4" id="KW-0949">S-adenosyl-L-methionine</keyword>
<comment type="pathway">
    <text evidence="2">Secondary metabolite biosynthesis.</text>
</comment>
<dbReference type="GO" id="GO:0046872">
    <property type="term" value="F:metal ion binding"/>
    <property type="evidence" value="ECO:0007669"/>
    <property type="project" value="UniProtKB-KW"/>
</dbReference>
<evidence type="ECO:0000256" key="1">
    <source>
        <dbReference type="ARBA" id="ARBA00001947"/>
    </source>
</evidence>
<dbReference type="Pfam" id="PF01979">
    <property type="entry name" value="Amidohydro_1"/>
    <property type="match status" value="1"/>
</dbReference>
<dbReference type="GO" id="GO:0016812">
    <property type="term" value="F:hydrolase activity, acting on carbon-nitrogen (but not peptide) bonds, in cyclic amides"/>
    <property type="evidence" value="ECO:0007669"/>
    <property type="project" value="InterPro"/>
</dbReference>
<dbReference type="InterPro" id="IPR002195">
    <property type="entry name" value="Dihydroorotase_CS"/>
</dbReference>